<dbReference type="NCBIfam" id="TIGR00299">
    <property type="entry name" value="nickel pincer cofactor biosynthesis protein LarC"/>
    <property type="match status" value="1"/>
</dbReference>
<dbReference type="Gene3D" id="3.30.70.1380">
    <property type="entry name" value="Transcriptional regulatory protein pf0864 domain like"/>
    <property type="match status" value="1"/>
</dbReference>
<name>A0A7C0WRR4_9BACT</name>
<dbReference type="EMBL" id="DQZW01000127">
    <property type="protein sequence ID" value="HDL89794.1"/>
    <property type="molecule type" value="Genomic_DNA"/>
</dbReference>
<dbReference type="AlphaFoldDB" id="A0A7C0WRR4"/>
<comment type="caution">
    <text evidence="3">The sequence shown here is derived from an EMBL/GenBank/DDBJ whole genome shotgun (WGS) entry which is preliminary data.</text>
</comment>
<dbReference type="PANTHER" id="PTHR36566">
    <property type="entry name" value="NICKEL INSERTION PROTEIN-RELATED"/>
    <property type="match status" value="1"/>
</dbReference>
<dbReference type="HAMAP" id="MF_01074">
    <property type="entry name" value="LarC"/>
    <property type="match status" value="1"/>
</dbReference>
<evidence type="ECO:0000256" key="2">
    <source>
        <dbReference type="HAMAP-Rule" id="MF_01074"/>
    </source>
</evidence>
<dbReference type="GO" id="GO:0016829">
    <property type="term" value="F:lyase activity"/>
    <property type="evidence" value="ECO:0007669"/>
    <property type="project" value="UniProtKB-UniRule"/>
</dbReference>
<gene>
    <name evidence="3" type="primary">larC</name>
    <name evidence="3" type="ORF">ENG14_02690</name>
</gene>
<comment type="similarity">
    <text evidence="2">Belongs to the LarC family.</text>
</comment>
<protein>
    <recommendedName>
        <fullName evidence="2">Putative nickel insertion protein</fullName>
    </recommendedName>
</protein>
<dbReference type="PANTHER" id="PTHR36566:SF1">
    <property type="entry name" value="PYRIDINIUM-3,5-BISTHIOCARBOXYLIC ACID MONONUCLEOTIDE NICKEL INSERTION PROTEIN"/>
    <property type="match status" value="1"/>
</dbReference>
<accession>A0A7C0WRR4</accession>
<dbReference type="Proteomes" id="UP000886355">
    <property type="component" value="Unassembled WGS sequence"/>
</dbReference>
<dbReference type="InterPro" id="IPR002822">
    <property type="entry name" value="Ni_insertion"/>
</dbReference>
<evidence type="ECO:0000256" key="1">
    <source>
        <dbReference type="ARBA" id="ARBA00022596"/>
    </source>
</evidence>
<reference evidence="3" key="1">
    <citation type="journal article" date="2020" name="mSystems">
        <title>Genome- and Community-Level Interaction Insights into Carbon Utilization and Element Cycling Functions of Hydrothermarchaeota in Hydrothermal Sediment.</title>
        <authorList>
            <person name="Zhou Z."/>
            <person name="Liu Y."/>
            <person name="Xu W."/>
            <person name="Pan J."/>
            <person name="Luo Z.H."/>
            <person name="Li M."/>
        </authorList>
    </citation>
    <scope>NUCLEOTIDE SEQUENCE [LARGE SCALE GENOMIC DNA]</scope>
    <source>
        <strain evidence="3">HyVt-19</strain>
    </source>
</reference>
<keyword evidence="2" id="KW-0456">Lyase</keyword>
<dbReference type="GO" id="GO:0016151">
    <property type="term" value="F:nickel cation binding"/>
    <property type="evidence" value="ECO:0007669"/>
    <property type="project" value="UniProtKB-UniRule"/>
</dbReference>
<keyword evidence="1 2" id="KW-0533">Nickel</keyword>
<organism evidence="3">
    <name type="scientific">Thermodesulforhabdus norvegica</name>
    <dbReference type="NCBI Taxonomy" id="39841"/>
    <lineage>
        <taxon>Bacteria</taxon>
        <taxon>Pseudomonadati</taxon>
        <taxon>Thermodesulfobacteriota</taxon>
        <taxon>Syntrophobacteria</taxon>
        <taxon>Syntrophobacterales</taxon>
        <taxon>Thermodesulforhabdaceae</taxon>
        <taxon>Thermodesulforhabdus</taxon>
    </lineage>
</organism>
<dbReference type="Pfam" id="PF01969">
    <property type="entry name" value="Ni_insertion"/>
    <property type="match status" value="1"/>
</dbReference>
<sequence>MLIAYCDCFSGVSGDMFLGALIDVGVERRELVDMVQSVLPGDEFRLRVRREKRGALCGSRVMVESFSERRRNYKDIREAIDRAELPDWVKSKAARVFLKLAEAEAKIHGIPVEDVHFHELGAVDTIVDVIGVVAGLYLLGVKRLYASLLPMGRGFIECEHGVIPNPSPATLEILRGIPVEGRDTNAELVTPTGAALIATLCSSYGSLPSMVVNRVGYGVGAREEHHPPNLFRLIVGEALRESAVEEDLLLVETTVDDMTPQIFSHLFDDLLSQGALDLWVSPVVMKKNRPGWVISILVQPGLRDVVMELLFSETTTSGVRYYNVKRVSLPRSHSTVKTPWGEIRIKRFCLPDGSTRVYPEYEDCLKAARENKVPFEKVYRSVLAILENEP</sequence>
<proteinExistence type="inferred from homology"/>
<evidence type="ECO:0000313" key="3">
    <source>
        <dbReference type="EMBL" id="HDL89794.1"/>
    </source>
</evidence>